<dbReference type="InterPro" id="IPR013595">
    <property type="entry name" value="Pept_S33_TAP-like_C"/>
</dbReference>
<evidence type="ECO:0000256" key="4">
    <source>
        <dbReference type="SAM" id="MobiDB-lite"/>
    </source>
</evidence>
<dbReference type="RefSeq" id="WP_158216345.1">
    <property type="nucleotide sequence ID" value="NZ_MWWR01000010.1"/>
</dbReference>
<dbReference type="Proteomes" id="UP000216725">
    <property type="component" value="Unassembled WGS sequence"/>
</dbReference>
<evidence type="ECO:0000259" key="6">
    <source>
        <dbReference type="Pfam" id="PF00561"/>
    </source>
</evidence>
<dbReference type="AlphaFoldDB" id="A0A261EWF1"/>
<evidence type="ECO:0000256" key="2">
    <source>
        <dbReference type="ARBA" id="ARBA00022729"/>
    </source>
</evidence>
<dbReference type="InterPro" id="IPR029058">
    <property type="entry name" value="AB_hydrolase_fold"/>
</dbReference>
<dbReference type="InterPro" id="IPR000073">
    <property type="entry name" value="AB_hydrolase_1"/>
</dbReference>
<dbReference type="Pfam" id="PF00561">
    <property type="entry name" value="Abhydrolase_1"/>
    <property type="match status" value="1"/>
</dbReference>
<feature type="chain" id="PRO_5012853832" evidence="5">
    <location>
        <begin position="26"/>
        <end position="1026"/>
    </location>
</feature>
<evidence type="ECO:0000259" key="8">
    <source>
        <dbReference type="Pfam" id="PF18885"/>
    </source>
</evidence>
<dbReference type="EMBL" id="MWWR01000010">
    <property type="protein sequence ID" value="OZG51199.1"/>
    <property type="molecule type" value="Genomic_DNA"/>
</dbReference>
<feature type="domain" description="Peptidase S33 tripeptidyl aminopeptidase-like C-terminal" evidence="7">
    <location>
        <begin position="642"/>
        <end position="701"/>
    </location>
</feature>
<comment type="similarity">
    <text evidence="1">Belongs to the peptidase S33 family.</text>
</comment>
<proteinExistence type="inferred from homology"/>
<dbReference type="PANTHER" id="PTHR43248:SF29">
    <property type="entry name" value="TRIPEPTIDYL AMINOPEPTIDASE"/>
    <property type="match status" value="1"/>
</dbReference>
<gene>
    <name evidence="9" type="ORF">PSRA_1241</name>
</gene>
<reference evidence="9 10" key="1">
    <citation type="journal article" date="2017" name="BMC Genomics">
        <title>Comparative genomic and phylogenomic analyses of the Bifidobacteriaceae family.</title>
        <authorList>
            <person name="Lugli G.A."/>
            <person name="Milani C."/>
            <person name="Turroni F."/>
            <person name="Duranti S."/>
            <person name="Mancabelli L."/>
            <person name="Mangifesta M."/>
            <person name="Ferrario C."/>
            <person name="Modesto M."/>
            <person name="Mattarelli P."/>
            <person name="Jiri K."/>
            <person name="van Sinderen D."/>
            <person name="Ventura M."/>
        </authorList>
    </citation>
    <scope>NUCLEOTIDE SEQUENCE [LARGE SCALE GENOMIC DNA]</scope>
    <source>
        <strain evidence="9 10">DSM 24742</strain>
    </source>
</reference>
<keyword evidence="10" id="KW-1185">Reference proteome</keyword>
<feature type="domain" description="DUF5648" evidence="8">
    <location>
        <begin position="894"/>
        <end position="1023"/>
    </location>
</feature>
<dbReference type="Pfam" id="PF08386">
    <property type="entry name" value="Abhydrolase_4"/>
    <property type="match status" value="1"/>
</dbReference>
<accession>A0A261EWF1</accession>
<keyword evidence="2 5" id="KW-0732">Signal</keyword>
<evidence type="ECO:0000256" key="3">
    <source>
        <dbReference type="ARBA" id="ARBA00022801"/>
    </source>
</evidence>
<dbReference type="InterPro" id="IPR043708">
    <property type="entry name" value="DUF5648"/>
</dbReference>
<feature type="region of interest" description="Disordered" evidence="4">
    <location>
        <begin position="54"/>
        <end position="73"/>
    </location>
</feature>
<evidence type="ECO:0000259" key="7">
    <source>
        <dbReference type="Pfam" id="PF08386"/>
    </source>
</evidence>
<organism evidence="9 10">
    <name type="scientific">Pseudoscardovia radai</name>
    <dbReference type="NCBI Taxonomy" id="987066"/>
    <lineage>
        <taxon>Bacteria</taxon>
        <taxon>Bacillati</taxon>
        <taxon>Actinomycetota</taxon>
        <taxon>Actinomycetes</taxon>
        <taxon>Bifidobacteriales</taxon>
        <taxon>Bifidobacteriaceae</taxon>
        <taxon>Pseudoscardovia</taxon>
    </lineage>
</organism>
<feature type="signal peptide" evidence="5">
    <location>
        <begin position="1"/>
        <end position="25"/>
    </location>
</feature>
<evidence type="ECO:0000313" key="9">
    <source>
        <dbReference type="EMBL" id="OZG51199.1"/>
    </source>
</evidence>
<dbReference type="Gene3D" id="3.40.50.1820">
    <property type="entry name" value="alpha/beta hydrolase"/>
    <property type="match status" value="1"/>
</dbReference>
<evidence type="ECO:0000313" key="10">
    <source>
        <dbReference type="Proteomes" id="UP000216725"/>
    </source>
</evidence>
<comment type="caution">
    <text evidence="9">The sequence shown here is derived from an EMBL/GenBank/DDBJ whole genome shotgun (WGS) entry which is preliminary data.</text>
</comment>
<protein>
    <submittedName>
        <fullName evidence="9">Hydrolase</fullName>
    </submittedName>
</protein>
<dbReference type="PANTHER" id="PTHR43248">
    <property type="entry name" value="2-SUCCINYL-6-HYDROXY-2,4-CYCLOHEXADIENE-1-CARBOXYLATE SYNTHASE"/>
    <property type="match status" value="1"/>
</dbReference>
<feature type="compositionally biased region" description="Low complexity" evidence="4">
    <location>
        <begin position="54"/>
        <end position="70"/>
    </location>
</feature>
<keyword evidence="3 9" id="KW-0378">Hydrolase</keyword>
<sequence>MRRWTKASVAVLTAIGLFAPSLAQAQTVDSARDVEAMQTISASDAAVLAATVSDGTTDGSADDTAGIGTTSDPVLDNTVQHLEDVSAQVDEQKASGGFSSSLGSSGGEAATKDDVPNPLDFASIKEDDVFYNLPRLADQYKTTDSSGNTVLKLTGPTAGGASQGAVPQGLEAYYSQSLTWTNCWTAGIPVTPGGGGYASGPDEPSEMVERRDNSVCTYASVPLDYSNPSGQSIKIAVLKVPHSPGYQKYGTIFINPGGPGGSGAEYAYWSTRSELTRHYDVIGFDPRGVGASLPQIRCQSNQARDWQREGSDALTNAQLDQIDKYNASECYANTTRGYSGITSQEFLPTVGTDTVAKDMDVLRSALGEEKLTYRGFSYGTVLGTHYAMQFPGNVQAMVLDGDVNYLSTNDALAADARYQQFGNGSTTASSVAQASSFGDTFRQFLSWCLSDSSVETCALGNKVSGTPTDAQIDAAYAEYQRLARLNFGGAYLKKAGTIDPRVLSFADFVQGTTEALYATYYWPTLNSALQSFADDKDPSGMLALADQYEGRAHFGEYDFSDAAFHVISSIDNNTDDVNAPVEDAHSDAERTKAMEEYYRVAPYRDPGTDENGNQRGLATGLGLGEYLTGTGTLAKAFEVSTIPNILFISSTYDPATPYENGFVDARAFHAVMLAVGYNAHCAYGSVSCATSVADEFLTDPSAFMTKVDSNGFANEVQWKDSADGSAQDIFRTSIADGECRLVSFRQTGGDGAIVSSASGLTSANKTNAEMRGTSVTLKTVSANGTVSDATQLHPGDDFRLYLNSMPTDCTVTGAECTYTPYLYDAGSDAAGTPLGAARGTLQDSTGYFIAGTIPSSTTAGSYKLAVYRSNGWLYGWAAVTVVGAPSTPDAPLAMLRVYNPNSSEHFFTASSEERANLVKAGWRYEGTAWTAPISGDPVYRLYNPNRGEHHYTTDSGEANTLMHLGWRFEGIGWYSAPSDSGSAVYRVYNPNAPANNHHYTASAAERDQLVANGWRDEGTAWYGVKE</sequence>
<evidence type="ECO:0000256" key="5">
    <source>
        <dbReference type="SAM" id="SignalP"/>
    </source>
</evidence>
<feature type="region of interest" description="Disordered" evidence="4">
    <location>
        <begin position="89"/>
        <end position="116"/>
    </location>
</feature>
<dbReference type="GO" id="GO:0016787">
    <property type="term" value="F:hydrolase activity"/>
    <property type="evidence" value="ECO:0007669"/>
    <property type="project" value="UniProtKB-KW"/>
</dbReference>
<feature type="domain" description="AB hydrolase-1" evidence="6">
    <location>
        <begin position="251"/>
        <end position="523"/>
    </location>
</feature>
<dbReference type="SUPFAM" id="SSF53474">
    <property type="entry name" value="alpha/beta-Hydrolases"/>
    <property type="match status" value="1"/>
</dbReference>
<dbReference type="OrthoDB" id="3252468at2"/>
<evidence type="ECO:0000256" key="1">
    <source>
        <dbReference type="ARBA" id="ARBA00010088"/>
    </source>
</evidence>
<dbReference type="Pfam" id="PF18885">
    <property type="entry name" value="DUF5648"/>
    <property type="match status" value="1"/>
</dbReference>
<name>A0A261EWF1_9BIFI</name>
<dbReference type="InterPro" id="IPR051601">
    <property type="entry name" value="Serine_prot/Carboxylest_S33"/>
</dbReference>